<feature type="repeat" description="ANK" evidence="3">
    <location>
        <begin position="801"/>
        <end position="833"/>
    </location>
</feature>
<evidence type="ECO:0000313" key="5">
    <source>
        <dbReference type="EMBL" id="KAF6219646.1"/>
    </source>
</evidence>
<dbReference type="Proteomes" id="UP000593566">
    <property type="component" value="Unassembled WGS sequence"/>
</dbReference>
<dbReference type="InterPro" id="IPR036770">
    <property type="entry name" value="Ankyrin_rpt-contain_sf"/>
</dbReference>
<keyword evidence="2 3" id="KW-0040">ANK repeat</keyword>
<protein>
    <recommendedName>
        <fullName evidence="4">Clr5 domain-containing protein</fullName>
    </recommendedName>
</protein>
<gene>
    <name evidence="5" type="ORF">HO133_004115</name>
</gene>
<dbReference type="AlphaFoldDB" id="A0A8H6CAH3"/>
<proteinExistence type="predicted"/>
<feature type="repeat" description="ANK" evidence="3">
    <location>
        <begin position="767"/>
        <end position="799"/>
    </location>
</feature>
<evidence type="ECO:0000256" key="2">
    <source>
        <dbReference type="ARBA" id="ARBA00023043"/>
    </source>
</evidence>
<feature type="repeat" description="ANK" evidence="3">
    <location>
        <begin position="989"/>
        <end position="1021"/>
    </location>
</feature>
<comment type="caution">
    <text evidence="5">The sequence shown here is derived from an EMBL/GenBank/DDBJ whole genome shotgun (WGS) entry which is preliminary data.</text>
</comment>
<dbReference type="PANTHER" id="PTHR24198:SF165">
    <property type="entry name" value="ANKYRIN REPEAT-CONTAINING PROTEIN-RELATED"/>
    <property type="match status" value="1"/>
</dbReference>
<keyword evidence="6" id="KW-1185">Reference proteome</keyword>
<dbReference type="SUPFAM" id="SSF48403">
    <property type="entry name" value="Ankyrin repeat"/>
    <property type="match status" value="2"/>
</dbReference>
<dbReference type="SUPFAM" id="SSF140860">
    <property type="entry name" value="Pseudo ankyrin repeat-like"/>
    <property type="match status" value="1"/>
</dbReference>
<name>A0A8H6CAH3_9LECA</name>
<dbReference type="PANTHER" id="PTHR24198">
    <property type="entry name" value="ANKYRIN REPEAT AND PROTEIN KINASE DOMAIN-CONTAINING PROTEIN"/>
    <property type="match status" value="1"/>
</dbReference>
<dbReference type="Pfam" id="PF12796">
    <property type="entry name" value="Ank_2"/>
    <property type="match status" value="4"/>
</dbReference>
<evidence type="ECO:0000256" key="1">
    <source>
        <dbReference type="ARBA" id="ARBA00022737"/>
    </source>
</evidence>
<dbReference type="RefSeq" id="XP_037149081.1">
    <property type="nucleotide sequence ID" value="XM_037295034.1"/>
</dbReference>
<dbReference type="SMART" id="SM00248">
    <property type="entry name" value="ANK"/>
    <property type="match status" value="17"/>
</dbReference>
<dbReference type="Pfam" id="PF14420">
    <property type="entry name" value="Clr5"/>
    <property type="match status" value="1"/>
</dbReference>
<accession>A0A8H6CAH3</accession>
<reference evidence="5 6" key="1">
    <citation type="journal article" date="2020" name="Genomics">
        <title>Complete, high-quality genomes from long-read metagenomic sequencing of two wolf lichen thalli reveals enigmatic genome architecture.</title>
        <authorList>
            <person name="McKenzie S.K."/>
            <person name="Walston R.F."/>
            <person name="Allen J.L."/>
        </authorList>
    </citation>
    <scope>NUCLEOTIDE SEQUENCE [LARGE SCALE GENOMIC DNA]</scope>
    <source>
        <strain evidence="5">WasteWater1</strain>
    </source>
</reference>
<dbReference type="EMBL" id="JACCJB010000019">
    <property type="protein sequence ID" value="KAF6219646.1"/>
    <property type="molecule type" value="Genomic_DNA"/>
</dbReference>
<dbReference type="Gene3D" id="1.25.40.20">
    <property type="entry name" value="Ankyrin repeat-containing domain"/>
    <property type="match status" value="4"/>
</dbReference>
<evidence type="ECO:0000259" key="4">
    <source>
        <dbReference type="Pfam" id="PF14420"/>
    </source>
</evidence>
<sequence length="1126" mass="123189">MATSDKADPEWDSHKATIESLYVKDKLKLEGRGGLMDTMARSHGFVKSKSQYESHFKIWCMRKYRKKDDWRSVGRKISERKRAGKDSSVYINNEVIPKARVQRQIRRHESTTTFGQLLPASSPRTPDGFEIRTPVAEDSTVFSELQEAAPTLPHRTGTNNFTFAQLQTLSSSLQPWEGTDDFPVSQLQNATSSLPPWTETDDFRFSPLQNATPPVPYLTGPDDFPFSPIEDVTKLVQRWTFGIPLVTSRSLEDHQDIFHQGFDAQHVVLRVSESLTAVLEALLPSTARVNQPEARLISSPNNYRLDAATPRLLTHLLFAIANNFAGLDGVPIGEIMDYLKRQTNTRLLRQLLSTSGPESEAFAENLFRAAIEAEDARIVEILLEKGLNPNELVCHVGGEKYTPIERSSMMRSVEITRLLLRAKADVNKTVGTRNVCGALQCAFESDYRYYERSRTPVELVSLLLHAGAKVDELILETRIEERDQDVIELLVEFCTKTNPLDLARSGIPTKVTQKFDNEMATRTVMSIFQACLDSAHDITLSFDSTLNTAAKRGNLGLVQFLLHSHVSLTHATLTNAITSQNKDLIRVLIEAGADVDGDCSISEVIQTPLGAAIRCGDVEIMDLLEHKGVWSHVCEGSRFKSALVAASEVGNLAIVQKLLNLGFNVTGIDLGGALQAAVCGGHEETALILLNAGANDNSYARNNIIVLLEALQQKNEKLVQLILDADVDISCASGHFFRTAVEWGNHSIIEELIAMGVDANAVGDSEPGRAPLVVAVERKDAKLLQLLLDAGADVNSRELGKKSTALKAAVTNGDIEMVEYLFSIGADPDDSEALSEALSQGMPMLETLLTKFTRVYPHGKRGYGCGVLLTAIGKADSLLIECLLDAKIDVNTCVCIGDPEGEGLDRFSYALRRNSLGAAIEEANPTSLAILQTLLDRNGNPNSIVQYSIVFPYGRETALLAAIGTKDIQKVQLLIDAGADVNRPATKGVKRTPLQRAAEIGSFQIAQMLLDNGGLVNAQPAWRGGATAIQLAAIGGYIGIAELLLENGADVNAPAARVHGRTALEGAAEHGRIDMLKLLFNVSAKFHGPEYERALQLAKENGHMATRRYLESLSTAPEESIKDMWQ</sequence>
<feature type="domain" description="Clr5" evidence="4">
    <location>
        <begin position="9"/>
        <end position="63"/>
    </location>
</feature>
<dbReference type="PROSITE" id="PS50088">
    <property type="entry name" value="ANK_REPEAT"/>
    <property type="match status" value="5"/>
</dbReference>
<organism evidence="5 6">
    <name type="scientific">Letharia lupina</name>
    <dbReference type="NCBI Taxonomy" id="560253"/>
    <lineage>
        <taxon>Eukaryota</taxon>
        <taxon>Fungi</taxon>
        <taxon>Dikarya</taxon>
        <taxon>Ascomycota</taxon>
        <taxon>Pezizomycotina</taxon>
        <taxon>Lecanoromycetes</taxon>
        <taxon>OSLEUM clade</taxon>
        <taxon>Lecanoromycetidae</taxon>
        <taxon>Lecanorales</taxon>
        <taxon>Lecanorineae</taxon>
        <taxon>Parmeliaceae</taxon>
        <taxon>Letharia</taxon>
    </lineage>
</organism>
<feature type="repeat" description="ANK" evidence="3">
    <location>
        <begin position="1024"/>
        <end position="1056"/>
    </location>
</feature>
<feature type="repeat" description="ANK" evidence="3">
    <location>
        <begin position="1059"/>
        <end position="1091"/>
    </location>
</feature>
<keyword evidence="1" id="KW-0677">Repeat</keyword>
<dbReference type="InterPro" id="IPR025676">
    <property type="entry name" value="Clr5_dom"/>
</dbReference>
<evidence type="ECO:0000313" key="6">
    <source>
        <dbReference type="Proteomes" id="UP000593566"/>
    </source>
</evidence>
<dbReference type="PROSITE" id="PS50297">
    <property type="entry name" value="ANK_REP_REGION"/>
    <property type="match status" value="3"/>
</dbReference>
<dbReference type="InterPro" id="IPR002110">
    <property type="entry name" value="Ankyrin_rpt"/>
</dbReference>
<evidence type="ECO:0000256" key="3">
    <source>
        <dbReference type="PROSITE-ProRule" id="PRU00023"/>
    </source>
</evidence>
<dbReference type="GeneID" id="59332524"/>